<feature type="repeat" description="WD" evidence="3">
    <location>
        <begin position="1277"/>
        <end position="1318"/>
    </location>
</feature>
<dbReference type="InterPro" id="IPR020472">
    <property type="entry name" value="WD40_PAC1"/>
</dbReference>
<keyword evidence="6" id="KW-1185">Reference proteome</keyword>
<evidence type="ECO:0000256" key="1">
    <source>
        <dbReference type="ARBA" id="ARBA00022574"/>
    </source>
</evidence>
<dbReference type="SUPFAM" id="SSF52540">
    <property type="entry name" value="P-loop containing nucleoside triphosphate hydrolases"/>
    <property type="match status" value="1"/>
</dbReference>
<dbReference type="CDD" id="cd00200">
    <property type="entry name" value="WD40"/>
    <property type="match status" value="2"/>
</dbReference>
<feature type="repeat" description="WD" evidence="3">
    <location>
        <begin position="940"/>
        <end position="981"/>
    </location>
</feature>
<dbReference type="PRINTS" id="PR00320">
    <property type="entry name" value="GPROTEINBRPT"/>
</dbReference>
<feature type="repeat" description="WD" evidence="3">
    <location>
        <begin position="1066"/>
        <end position="1097"/>
    </location>
</feature>
<keyword evidence="5" id="KW-0808">Transferase</keyword>
<dbReference type="InterPro" id="IPR008271">
    <property type="entry name" value="Ser/Thr_kinase_AS"/>
</dbReference>
<dbReference type="Pfam" id="PF00400">
    <property type="entry name" value="WD40"/>
    <property type="match status" value="13"/>
</dbReference>
<dbReference type="PANTHER" id="PTHR19879:SF9">
    <property type="entry name" value="TRANSCRIPTION INITIATION FACTOR TFIID SUBUNIT 5"/>
    <property type="match status" value="1"/>
</dbReference>
<feature type="domain" description="Protein kinase" evidence="4">
    <location>
        <begin position="1"/>
        <end position="259"/>
    </location>
</feature>
<evidence type="ECO:0000256" key="2">
    <source>
        <dbReference type="ARBA" id="ARBA00022737"/>
    </source>
</evidence>
<feature type="repeat" description="WD" evidence="3">
    <location>
        <begin position="982"/>
        <end position="1013"/>
    </location>
</feature>
<dbReference type="SUPFAM" id="SSF56112">
    <property type="entry name" value="Protein kinase-like (PK-like)"/>
    <property type="match status" value="1"/>
</dbReference>
<protein>
    <submittedName>
        <fullName evidence="5">Protein kinase</fullName>
    </submittedName>
</protein>
<dbReference type="GO" id="GO:0004672">
    <property type="term" value="F:protein kinase activity"/>
    <property type="evidence" value="ECO:0007669"/>
    <property type="project" value="InterPro"/>
</dbReference>
<dbReference type="InterPro" id="IPR000719">
    <property type="entry name" value="Prot_kinase_dom"/>
</dbReference>
<sequence>MGTVFLARDRSLGRRVALKLITEHTGARAERFLVEARATAELSHENIVVIHELGEHFGKPYLVLEYLEGETLDVLLAEDHGRRGLSPSRAVELVIPVARALVFAHERGIVHRDLKPANILLTRAGVVKVLDFGIAKRVGAPETTTHGANDPDDDDPALTAEGARIGTTSYMSPEQWEGSPVDHRTDIWAVGVLLAELVLGENPLANAPSGERRPPMPSLRELRPDLGKLGSIIDRCLIEQKEDRLESARVLLDELEALLPTSGRARAGEAQNPYAGLSAFQQSDASRFFGRSRAIAEVVGRLAEEPLIAVVGPSGAGKSSFVRAGVIPALGRSGDAVEAFTIRPGPRPLCALAELLLSRAPDTSSHDAQAAVAPREAPLAEDREGLVTRLAREPGLVGTRLRMRARRKQKRIVLFVDQLEELFTLASAEERLAFFSCLAGVADDAGSPLRVIVAIRSDFLDRVAEARGLLGAFSRGIMLLAPMDREGLREALVRPLEAVDHAFESPALVEEMLDTLEHTTGALPLLSFTAARLWETRDRERRILTEESHRRMGGVTGALSGHAEAVLAAMSPEERKLARAALLRLVTPERTRALATLGELGELGAPAEMERGLGRLIEARLLSVEGGGKADARVEIVHESLIGGWPSLARWLDENGEDAAFLSRLRHAAREWQASGASDDLLWRGQAATDAQRFQARFSGELARGEARYLGAVVDYADRARRLRLRIGAGAFAALATIAVVVSYLAIRADREAVRAQAEARQARNATRMAAARELSGDPTTVLALLREIEPPDAPRGWAELSRWALEAGAAEVVLTHPEPLTRAAWSPDGARIVTTSDDRIVRVWNANGTGQTIPLRGHEGRVWWAAWSPEGRRIVTASEDRTARVWNADGTGQTMALRGHEDRVWSAAWSPEGGRIVTASEDGTARVWSAESGKEILVLRGHEAGVLSAGWSPDGRRVVTASRDRTIRVHELDATRESLVFRGHEDVVSSAAWSADGQRIVSASRDKTARIWRADGKGDPLVLRGHDNWLWSASFDPGGEYVVTTSQDFTARVWRADGKGEPLVLRGHGDSVWSAEWSPDGQRVVTASKDKTARMYRAHGGAHRPVVLRGHEDTVSSALFRPDGQRILTASADRTARIWSERGEEALFVLRGHDDAVWSAVWSPDGKRIATASDDRTARFWSADGGAPSRVFRGHEDTVWSVVWSPDGKRIATASADRTARIWNAEGESAPFVFRDHEDTVWCVSWSPDGERLVTASADRTARIWSVEGRAPPLVLRGHEDTVGSAVWSPDGERIVTASWDNTARVFRVEDGVELFALRGHRHWVNWAEFSPDGGRIVTASQDKTVRIWNVDGTGEPVVLRGAEKGYNRASFRADGKSVVAAAEDGTAWLWTDLEPLAGTSDPKLWSATTYCMPVERRIEILNVSEAMARADLESCQRRVEQAHAARP</sequence>
<dbReference type="OrthoDB" id="5476619at2"/>
<feature type="repeat" description="WD" evidence="3">
    <location>
        <begin position="1109"/>
        <end position="1150"/>
    </location>
</feature>
<dbReference type="SUPFAM" id="SSF50978">
    <property type="entry name" value="WD40 repeat-like"/>
    <property type="match status" value="2"/>
</dbReference>
<feature type="repeat" description="WD" evidence="3">
    <location>
        <begin position="1151"/>
        <end position="1192"/>
    </location>
</feature>
<reference evidence="5 6" key="1">
    <citation type="submission" date="2019-10" db="EMBL/GenBank/DDBJ databases">
        <title>A soil myxobacterium in the family Polyangiaceae.</title>
        <authorList>
            <person name="Li Y."/>
            <person name="Wang J."/>
        </authorList>
    </citation>
    <scope>NUCLEOTIDE SEQUENCE [LARGE SCALE GENOMIC DNA]</scope>
    <source>
        <strain evidence="5 6">DSM 14734</strain>
    </source>
</reference>
<name>A0A6N7PWA9_9BACT</name>
<evidence type="ECO:0000313" key="6">
    <source>
        <dbReference type="Proteomes" id="UP000440224"/>
    </source>
</evidence>
<keyword evidence="5" id="KW-0418">Kinase</keyword>
<feature type="repeat" description="WD" evidence="3">
    <location>
        <begin position="1193"/>
        <end position="1225"/>
    </location>
</feature>
<dbReference type="PROSITE" id="PS50011">
    <property type="entry name" value="PROTEIN_KINASE_DOM"/>
    <property type="match status" value="1"/>
</dbReference>
<accession>A0A6N7PWA9</accession>
<feature type="repeat" description="WD" evidence="3">
    <location>
        <begin position="1319"/>
        <end position="1353"/>
    </location>
</feature>
<dbReference type="Pfam" id="PF00069">
    <property type="entry name" value="Pkinase"/>
    <property type="match status" value="1"/>
</dbReference>
<dbReference type="GO" id="GO:0005524">
    <property type="term" value="F:ATP binding"/>
    <property type="evidence" value="ECO:0007669"/>
    <property type="project" value="InterPro"/>
</dbReference>
<dbReference type="PROSITE" id="PS50294">
    <property type="entry name" value="WD_REPEATS_REGION"/>
    <property type="match status" value="13"/>
</dbReference>
<dbReference type="InterPro" id="IPR019775">
    <property type="entry name" value="WD40_repeat_CS"/>
</dbReference>
<feature type="repeat" description="WD" evidence="3">
    <location>
        <begin position="898"/>
        <end position="939"/>
    </location>
</feature>
<dbReference type="InterPro" id="IPR011009">
    <property type="entry name" value="Kinase-like_dom_sf"/>
</dbReference>
<dbReference type="EMBL" id="WJIE01000006">
    <property type="protein sequence ID" value="MRG94720.1"/>
    <property type="molecule type" value="Genomic_DNA"/>
</dbReference>
<dbReference type="InterPro" id="IPR027417">
    <property type="entry name" value="P-loop_NTPase"/>
</dbReference>
<dbReference type="InterPro" id="IPR036322">
    <property type="entry name" value="WD40_repeat_dom_sf"/>
</dbReference>
<dbReference type="Proteomes" id="UP000440224">
    <property type="component" value="Unassembled WGS sequence"/>
</dbReference>
<dbReference type="Gene3D" id="3.30.200.20">
    <property type="entry name" value="Phosphorylase Kinase, domain 1"/>
    <property type="match status" value="1"/>
</dbReference>
<dbReference type="PANTHER" id="PTHR19879">
    <property type="entry name" value="TRANSCRIPTION INITIATION FACTOR TFIID"/>
    <property type="match status" value="1"/>
</dbReference>
<dbReference type="InterPro" id="IPR001680">
    <property type="entry name" value="WD40_rpt"/>
</dbReference>
<dbReference type="SMART" id="SM00320">
    <property type="entry name" value="WD40"/>
    <property type="match status" value="14"/>
</dbReference>
<feature type="repeat" description="WD" evidence="3">
    <location>
        <begin position="814"/>
        <end position="846"/>
    </location>
</feature>
<feature type="repeat" description="WD" evidence="3">
    <location>
        <begin position="856"/>
        <end position="888"/>
    </location>
</feature>
<keyword evidence="2" id="KW-0677">Repeat</keyword>
<proteinExistence type="predicted"/>
<feature type="repeat" description="WD" evidence="3">
    <location>
        <begin position="1235"/>
        <end position="1269"/>
    </location>
</feature>
<dbReference type="PROSITE" id="PS50082">
    <property type="entry name" value="WD_REPEATS_2"/>
    <property type="match status" value="13"/>
</dbReference>
<dbReference type="Gene3D" id="2.130.10.10">
    <property type="entry name" value="YVTN repeat-like/Quinoprotein amine dehydrogenase"/>
    <property type="match status" value="6"/>
</dbReference>
<dbReference type="Pfam" id="PF20703">
    <property type="entry name" value="nSTAND1"/>
    <property type="match status" value="1"/>
</dbReference>
<dbReference type="InterPro" id="IPR015943">
    <property type="entry name" value="WD40/YVTN_repeat-like_dom_sf"/>
</dbReference>
<evidence type="ECO:0000256" key="3">
    <source>
        <dbReference type="PROSITE-ProRule" id="PRU00221"/>
    </source>
</evidence>
<dbReference type="Gene3D" id="1.10.510.10">
    <property type="entry name" value="Transferase(Phosphotransferase) domain 1"/>
    <property type="match status" value="1"/>
</dbReference>
<dbReference type="PROSITE" id="PS00678">
    <property type="entry name" value="WD_REPEATS_1"/>
    <property type="match status" value="1"/>
</dbReference>
<dbReference type="CDD" id="cd14014">
    <property type="entry name" value="STKc_PknB_like"/>
    <property type="match status" value="1"/>
</dbReference>
<organism evidence="5 6">
    <name type="scientific">Polyangium spumosum</name>
    <dbReference type="NCBI Taxonomy" id="889282"/>
    <lineage>
        <taxon>Bacteria</taxon>
        <taxon>Pseudomonadati</taxon>
        <taxon>Myxococcota</taxon>
        <taxon>Polyangia</taxon>
        <taxon>Polyangiales</taxon>
        <taxon>Polyangiaceae</taxon>
        <taxon>Polyangium</taxon>
    </lineage>
</organism>
<dbReference type="InterPro" id="IPR049052">
    <property type="entry name" value="nSTAND1"/>
</dbReference>
<comment type="caution">
    <text evidence="5">The sequence shown here is derived from an EMBL/GenBank/DDBJ whole genome shotgun (WGS) entry which is preliminary data.</text>
</comment>
<evidence type="ECO:0000259" key="4">
    <source>
        <dbReference type="PROSITE" id="PS50011"/>
    </source>
</evidence>
<feature type="repeat" description="WD" evidence="3">
    <location>
        <begin position="1024"/>
        <end position="1055"/>
    </location>
</feature>
<evidence type="ECO:0000313" key="5">
    <source>
        <dbReference type="EMBL" id="MRG94720.1"/>
    </source>
</evidence>
<dbReference type="PROSITE" id="PS00108">
    <property type="entry name" value="PROTEIN_KINASE_ST"/>
    <property type="match status" value="1"/>
</dbReference>
<gene>
    <name evidence="5" type="ORF">GF068_22770</name>
</gene>
<dbReference type="Gene3D" id="3.40.50.300">
    <property type="entry name" value="P-loop containing nucleotide triphosphate hydrolases"/>
    <property type="match status" value="1"/>
</dbReference>
<keyword evidence="1 3" id="KW-0853">WD repeat</keyword>
<dbReference type="SMART" id="SM00220">
    <property type="entry name" value="S_TKc"/>
    <property type="match status" value="1"/>
</dbReference>